<gene>
    <name evidence="8" type="ORF">COX47_01050</name>
</gene>
<organism evidence="8 9">
    <name type="scientific">Candidatus Roizmanbacteria bacterium CG23_combo_of_CG06-09_8_20_14_all_35_49</name>
    <dbReference type="NCBI Taxonomy" id="1974863"/>
    <lineage>
        <taxon>Bacteria</taxon>
        <taxon>Candidatus Roizmaniibacteriota</taxon>
    </lineage>
</organism>
<dbReference type="InterPro" id="IPR036789">
    <property type="entry name" value="Ribosomal_uL6-like_a/b-dom_sf"/>
</dbReference>
<sequence length="185" mass="20478">MSKIGTKVINWPSQIKIEIEGKKVTIKGSAGEMTVTLPESLSILQKESSLVLQRTSEEKKIKSLHGLYRQLINNAVIGVEKPWEKQLEIVGTGYNVKLQGEDLVFKVGYIHPVVFKKPAGVKFQTEGNNKIKVIGVDKQLVGQVAFQIKMIKKPDVYKGKGIKYLGEKLRIKPGKKAKAAGPVTQ</sequence>
<dbReference type="PROSITE" id="PS00525">
    <property type="entry name" value="RIBOSOMAL_L6_1"/>
    <property type="match status" value="1"/>
</dbReference>
<dbReference type="AlphaFoldDB" id="A0A2G9Y7I8"/>
<dbReference type="Proteomes" id="UP000231025">
    <property type="component" value="Unassembled WGS sequence"/>
</dbReference>
<dbReference type="EMBL" id="PCRE01000015">
    <property type="protein sequence ID" value="PIP15187.1"/>
    <property type="molecule type" value="Genomic_DNA"/>
</dbReference>
<dbReference type="SUPFAM" id="SSF56053">
    <property type="entry name" value="Ribosomal protein L6"/>
    <property type="match status" value="2"/>
</dbReference>
<dbReference type="PANTHER" id="PTHR11655:SF14">
    <property type="entry name" value="LARGE RIBOSOMAL SUBUNIT PROTEIN UL6M"/>
    <property type="match status" value="1"/>
</dbReference>
<dbReference type="Pfam" id="PF00347">
    <property type="entry name" value="Ribosomal_L6"/>
    <property type="match status" value="2"/>
</dbReference>
<keyword evidence="1 5" id="KW-0689">Ribosomal protein</keyword>
<protein>
    <recommendedName>
        <fullName evidence="3 4">50S ribosomal protein L6</fullName>
    </recommendedName>
</protein>
<dbReference type="GO" id="GO:0019843">
    <property type="term" value="F:rRNA binding"/>
    <property type="evidence" value="ECO:0007669"/>
    <property type="project" value="UniProtKB-UniRule"/>
</dbReference>
<dbReference type="PRINTS" id="PR00059">
    <property type="entry name" value="RIBOSOMALL6"/>
</dbReference>
<accession>A0A2G9Y7I8</accession>
<evidence type="ECO:0000256" key="6">
    <source>
        <dbReference type="RuleBase" id="RU003870"/>
    </source>
</evidence>
<dbReference type="PANTHER" id="PTHR11655">
    <property type="entry name" value="60S/50S RIBOSOMAL PROTEIN L6/L9"/>
    <property type="match status" value="1"/>
</dbReference>
<reference evidence="8 9" key="1">
    <citation type="submission" date="2017-09" db="EMBL/GenBank/DDBJ databases">
        <title>Depth-based differentiation of microbial function through sediment-hosted aquifers and enrichment of novel symbionts in the deep terrestrial subsurface.</title>
        <authorList>
            <person name="Probst A.J."/>
            <person name="Ladd B."/>
            <person name="Jarett J.K."/>
            <person name="Geller-Mcgrath D.E."/>
            <person name="Sieber C.M."/>
            <person name="Emerson J.B."/>
            <person name="Anantharaman K."/>
            <person name="Thomas B.C."/>
            <person name="Malmstrom R."/>
            <person name="Stieglmeier M."/>
            <person name="Klingl A."/>
            <person name="Woyke T."/>
            <person name="Ryan C.M."/>
            <person name="Banfield J.F."/>
        </authorList>
    </citation>
    <scope>NUCLEOTIDE SEQUENCE [LARGE SCALE GENOMIC DNA]</scope>
    <source>
        <strain evidence="8">CG23_combo_of_CG06-09_8_20_14_all_35_49</strain>
    </source>
</reference>
<evidence type="ECO:0000256" key="5">
    <source>
        <dbReference type="RuleBase" id="RU003869"/>
    </source>
</evidence>
<dbReference type="GO" id="GO:0003735">
    <property type="term" value="F:structural constituent of ribosome"/>
    <property type="evidence" value="ECO:0007669"/>
    <property type="project" value="UniProtKB-UniRule"/>
</dbReference>
<keyword evidence="6" id="KW-0694">RNA-binding</keyword>
<comment type="caution">
    <text evidence="8">The sequence shown here is derived from an EMBL/GenBank/DDBJ whole genome shotgun (WGS) entry which is preliminary data.</text>
</comment>
<evidence type="ECO:0000313" key="8">
    <source>
        <dbReference type="EMBL" id="PIP15187.1"/>
    </source>
</evidence>
<evidence type="ECO:0000259" key="7">
    <source>
        <dbReference type="Pfam" id="PF00347"/>
    </source>
</evidence>
<dbReference type="GO" id="GO:0002181">
    <property type="term" value="P:cytoplasmic translation"/>
    <property type="evidence" value="ECO:0007669"/>
    <property type="project" value="TreeGrafter"/>
</dbReference>
<feature type="domain" description="Large ribosomal subunit protein uL6 alpha-beta" evidence="7">
    <location>
        <begin position="12"/>
        <end position="80"/>
    </location>
</feature>
<keyword evidence="2 5" id="KW-0687">Ribonucleoprotein</keyword>
<dbReference type="NCBIfam" id="TIGR03654">
    <property type="entry name" value="L6_bact"/>
    <property type="match status" value="1"/>
</dbReference>
<proteinExistence type="inferred from homology"/>
<evidence type="ECO:0000256" key="4">
    <source>
        <dbReference type="NCBIfam" id="TIGR03654"/>
    </source>
</evidence>
<dbReference type="GO" id="GO:0022625">
    <property type="term" value="C:cytosolic large ribosomal subunit"/>
    <property type="evidence" value="ECO:0007669"/>
    <property type="project" value="UniProtKB-UniRule"/>
</dbReference>
<dbReference type="PIRSF" id="PIRSF002162">
    <property type="entry name" value="Ribosomal_L6"/>
    <property type="match status" value="1"/>
</dbReference>
<keyword evidence="6" id="KW-0699">rRNA-binding</keyword>
<dbReference type="InterPro" id="IPR000702">
    <property type="entry name" value="Ribosomal_uL6-like"/>
</dbReference>
<comment type="function">
    <text evidence="6">This protein binds to the 23S rRNA, and is important in its secondary structure. It is located near the subunit interface in the base of the L7/L12 stalk, and near the tRNA binding site of the peptidyltransferase center.</text>
</comment>
<feature type="domain" description="Large ribosomal subunit protein uL6 alpha-beta" evidence="7">
    <location>
        <begin position="90"/>
        <end position="164"/>
    </location>
</feature>
<comment type="similarity">
    <text evidence="5">Belongs to the universal ribosomal protein uL6 family.</text>
</comment>
<dbReference type="InterPro" id="IPR019906">
    <property type="entry name" value="Ribosomal_uL6_bac-type"/>
</dbReference>
<evidence type="ECO:0000256" key="2">
    <source>
        <dbReference type="ARBA" id="ARBA00023274"/>
    </source>
</evidence>
<evidence type="ECO:0000313" key="9">
    <source>
        <dbReference type="Proteomes" id="UP000231025"/>
    </source>
</evidence>
<evidence type="ECO:0000256" key="1">
    <source>
        <dbReference type="ARBA" id="ARBA00022980"/>
    </source>
</evidence>
<evidence type="ECO:0000256" key="3">
    <source>
        <dbReference type="ARBA" id="ARBA00035454"/>
    </source>
</evidence>
<name>A0A2G9Y7I8_9BACT</name>
<dbReference type="InterPro" id="IPR002358">
    <property type="entry name" value="Ribosomal_uL6_CS"/>
</dbReference>
<dbReference type="Gene3D" id="3.90.930.12">
    <property type="entry name" value="Ribosomal protein L6, alpha-beta domain"/>
    <property type="match status" value="2"/>
</dbReference>
<dbReference type="InterPro" id="IPR020040">
    <property type="entry name" value="Ribosomal_uL6_a/b-dom"/>
</dbReference>